<evidence type="ECO:0000256" key="2">
    <source>
        <dbReference type="ARBA" id="ARBA00023082"/>
    </source>
</evidence>
<dbReference type="Gene3D" id="1.10.1740.10">
    <property type="match status" value="1"/>
</dbReference>
<dbReference type="GO" id="GO:0003677">
    <property type="term" value="F:DNA binding"/>
    <property type="evidence" value="ECO:0007669"/>
    <property type="project" value="UniProtKB-KW"/>
</dbReference>
<evidence type="ECO:0000256" key="1">
    <source>
        <dbReference type="ARBA" id="ARBA00023015"/>
    </source>
</evidence>
<keyword evidence="1" id="KW-0805">Transcription regulation</keyword>
<evidence type="ECO:0000256" key="4">
    <source>
        <dbReference type="ARBA" id="ARBA00023163"/>
    </source>
</evidence>
<dbReference type="PANTHER" id="PTHR43133:SF8">
    <property type="entry name" value="RNA POLYMERASE SIGMA FACTOR HI_1459-RELATED"/>
    <property type="match status" value="1"/>
</dbReference>
<dbReference type="InterPro" id="IPR039425">
    <property type="entry name" value="RNA_pol_sigma-70-like"/>
</dbReference>
<dbReference type="AlphaFoldDB" id="A0A5R9K5N8"/>
<dbReference type="OrthoDB" id="9828165at2"/>
<dbReference type="SUPFAM" id="SSF88946">
    <property type="entry name" value="Sigma2 domain of RNA polymerase sigma factors"/>
    <property type="match status" value="1"/>
</dbReference>
<name>A0A5R9K5N8_9BACT</name>
<comment type="caution">
    <text evidence="5">The sequence shown here is derived from an EMBL/GenBank/DDBJ whole genome shotgun (WGS) entry which is preliminary data.</text>
</comment>
<dbReference type="Gene3D" id="1.10.10.10">
    <property type="entry name" value="Winged helix-like DNA-binding domain superfamily/Winged helix DNA-binding domain"/>
    <property type="match status" value="1"/>
</dbReference>
<keyword evidence="4" id="KW-0804">Transcription</keyword>
<dbReference type="InterPro" id="IPR036388">
    <property type="entry name" value="WH-like_DNA-bd_sf"/>
</dbReference>
<dbReference type="Proteomes" id="UP000309788">
    <property type="component" value="Unassembled WGS sequence"/>
</dbReference>
<gene>
    <name evidence="5" type="ORF">FEM55_23085</name>
</gene>
<keyword evidence="6" id="KW-1185">Reference proteome</keyword>
<sequence length="247" mass="29165">MIENLQTSADLDESDDYLIELMGLKDDFPYEALDAYGKIYSRYWDIMLRVAAGVTKDEDEAQDLLADTFNIVYNKASTFKKGKIRNPSNVRISIMKWMTTIMQRVFYDYYLQEQYKSKGIDSDFADTHIIEDARVIKYLDDDYDDFIENLEKSELLDVGSAIIETEHVEDSQNLKNVREYVSRLSERDRDIILTIYNHHIPGKYTPNEVLTALEKKWGTTRENIRKILQKFRDSIKEKLQPHMFIRK</sequence>
<evidence type="ECO:0000313" key="5">
    <source>
        <dbReference type="EMBL" id="TLU88977.1"/>
    </source>
</evidence>
<organism evidence="5 6">
    <name type="scientific">Dyadobacter sediminis</name>
    <dbReference type="NCBI Taxonomy" id="1493691"/>
    <lineage>
        <taxon>Bacteria</taxon>
        <taxon>Pseudomonadati</taxon>
        <taxon>Bacteroidota</taxon>
        <taxon>Cytophagia</taxon>
        <taxon>Cytophagales</taxon>
        <taxon>Spirosomataceae</taxon>
        <taxon>Dyadobacter</taxon>
    </lineage>
</organism>
<accession>A0A5R9K5N8</accession>
<proteinExistence type="predicted"/>
<evidence type="ECO:0000256" key="3">
    <source>
        <dbReference type="ARBA" id="ARBA00023125"/>
    </source>
</evidence>
<reference evidence="5 6" key="1">
    <citation type="submission" date="2019-05" db="EMBL/GenBank/DDBJ databases">
        <authorList>
            <person name="Qu J.-H."/>
        </authorList>
    </citation>
    <scope>NUCLEOTIDE SEQUENCE [LARGE SCALE GENOMIC DNA]</scope>
    <source>
        <strain evidence="5 6">Z12</strain>
    </source>
</reference>
<dbReference type="InterPro" id="IPR013325">
    <property type="entry name" value="RNA_pol_sigma_r2"/>
</dbReference>
<dbReference type="RefSeq" id="WP_138283693.1">
    <property type="nucleotide sequence ID" value="NZ_BMGE01000017.1"/>
</dbReference>
<dbReference type="GO" id="GO:0016987">
    <property type="term" value="F:sigma factor activity"/>
    <property type="evidence" value="ECO:0007669"/>
    <property type="project" value="UniProtKB-KW"/>
</dbReference>
<keyword evidence="2" id="KW-0731">Sigma factor</keyword>
<dbReference type="PANTHER" id="PTHR43133">
    <property type="entry name" value="RNA POLYMERASE ECF-TYPE SIGMA FACTO"/>
    <property type="match status" value="1"/>
</dbReference>
<protein>
    <submittedName>
        <fullName evidence="5">Sigma-70 family RNA polymerase sigma factor</fullName>
    </submittedName>
</protein>
<dbReference type="EMBL" id="VCEI01000031">
    <property type="protein sequence ID" value="TLU88977.1"/>
    <property type="molecule type" value="Genomic_DNA"/>
</dbReference>
<dbReference type="GO" id="GO:0006352">
    <property type="term" value="P:DNA-templated transcription initiation"/>
    <property type="evidence" value="ECO:0007669"/>
    <property type="project" value="InterPro"/>
</dbReference>
<keyword evidence="3" id="KW-0238">DNA-binding</keyword>
<evidence type="ECO:0000313" key="6">
    <source>
        <dbReference type="Proteomes" id="UP000309788"/>
    </source>
</evidence>